<dbReference type="Gene3D" id="3.40.50.300">
    <property type="entry name" value="P-loop containing nucleotide triphosphate hydrolases"/>
    <property type="match status" value="1"/>
</dbReference>
<evidence type="ECO:0000313" key="3">
    <source>
        <dbReference type="WBParaSite" id="EVEC_0000379301-mRNA-1"/>
    </source>
</evidence>
<dbReference type="InterPro" id="IPR006549">
    <property type="entry name" value="HAD-SF_hydro_IIIA"/>
</dbReference>
<dbReference type="InterPro" id="IPR013954">
    <property type="entry name" value="PNK3P"/>
</dbReference>
<dbReference type="NCBIfam" id="TIGR01664">
    <property type="entry name" value="DNA-3'-Pase"/>
    <property type="match status" value="1"/>
</dbReference>
<sequence length="383" mass="43817">MDEDENAEWKHGKWRRIGKDMLIFTPDNIEHREKIAGADLDGTLIATKSGKTFPQNEFDWKLSYPVIPQILEQYHSDGFKVVVFTNQKGIQVSFSKLFYTSLFSWKVPVAVFISLGTVMYRKPCTGMWDYLESTENGDIKIDRSQSVYVGDAAGRVATKVDKKKDFSAADRLFALNLGVPFFTPEQFFLKKQIEEHYILPAFNPAVFMETKKERFEPGRVYSSEVIVFVGLPGCGKTKLANELAEKHDYATVNRDSMKTWQKCVEATKVYLKRGKSVIVDNTNCDMISRKRYIDLSKSFGVDCRCFYFVCDIAQAVHNCKFRILVGTDRVHEEVGIMVLRTMKSKSQEPSLEEGFSSIVKVNFVPSFDSDAHRNLYSLYLSDT</sequence>
<dbReference type="InterPro" id="IPR006551">
    <property type="entry name" value="Polynucleotide_phosphatase"/>
</dbReference>
<dbReference type="WBParaSite" id="EVEC_0000379301-mRNA-1">
    <property type="protein sequence ID" value="EVEC_0000379301-mRNA-1"/>
    <property type="gene ID" value="EVEC_0000379301"/>
</dbReference>
<dbReference type="InterPro" id="IPR027417">
    <property type="entry name" value="P-loop_NTPase"/>
</dbReference>
<dbReference type="STRING" id="51028.A0A0N4V1G5"/>
<dbReference type="Pfam" id="PF13671">
    <property type="entry name" value="AAA_33"/>
    <property type="match status" value="1"/>
</dbReference>
<dbReference type="GO" id="GO:0006281">
    <property type="term" value="P:DNA repair"/>
    <property type="evidence" value="ECO:0007669"/>
    <property type="project" value="TreeGrafter"/>
</dbReference>
<dbReference type="SUPFAM" id="SSF52540">
    <property type="entry name" value="P-loop containing nucleoside triphosphate hydrolases"/>
    <property type="match status" value="1"/>
</dbReference>
<reference evidence="3" key="1">
    <citation type="submission" date="2017-02" db="UniProtKB">
        <authorList>
            <consortium name="WormBaseParasite"/>
        </authorList>
    </citation>
    <scope>IDENTIFICATION</scope>
</reference>
<keyword evidence="2" id="KW-1185">Reference proteome</keyword>
<dbReference type="GO" id="GO:0046403">
    <property type="term" value="F:polynucleotide 3'-phosphatase activity"/>
    <property type="evidence" value="ECO:0007669"/>
    <property type="project" value="TreeGrafter"/>
</dbReference>
<dbReference type="GO" id="GO:0046404">
    <property type="term" value="F:ATP-dependent polydeoxyribonucleotide 5'-hydroxyl-kinase activity"/>
    <property type="evidence" value="ECO:0007669"/>
    <property type="project" value="TreeGrafter"/>
</dbReference>
<dbReference type="AlphaFoldDB" id="A0A0N4V1G5"/>
<dbReference type="SUPFAM" id="SSF56784">
    <property type="entry name" value="HAD-like"/>
    <property type="match status" value="1"/>
</dbReference>
<name>A0A0N4V1G5_ENTVE</name>
<organism evidence="3">
    <name type="scientific">Enterobius vermicularis</name>
    <name type="common">Human pinworm</name>
    <dbReference type="NCBI Taxonomy" id="51028"/>
    <lineage>
        <taxon>Eukaryota</taxon>
        <taxon>Metazoa</taxon>
        <taxon>Ecdysozoa</taxon>
        <taxon>Nematoda</taxon>
        <taxon>Chromadorea</taxon>
        <taxon>Rhabditida</taxon>
        <taxon>Spirurina</taxon>
        <taxon>Oxyuridomorpha</taxon>
        <taxon>Oxyuroidea</taxon>
        <taxon>Oxyuridae</taxon>
        <taxon>Enterobius</taxon>
    </lineage>
</organism>
<dbReference type="PANTHER" id="PTHR12083">
    <property type="entry name" value="BIFUNCTIONAL POLYNUCLEOTIDE PHOSPHATASE/KINASE"/>
    <property type="match status" value="1"/>
</dbReference>
<evidence type="ECO:0000313" key="2">
    <source>
        <dbReference type="Proteomes" id="UP000274131"/>
    </source>
</evidence>
<dbReference type="OrthoDB" id="19045at2759"/>
<evidence type="ECO:0000313" key="1">
    <source>
        <dbReference type="EMBL" id="VDD88358.1"/>
    </source>
</evidence>
<dbReference type="Pfam" id="PF08645">
    <property type="entry name" value="PNK3P"/>
    <property type="match status" value="1"/>
</dbReference>
<accession>A0A0N4V1G5</accession>
<dbReference type="PANTHER" id="PTHR12083:SF9">
    <property type="entry name" value="BIFUNCTIONAL POLYNUCLEOTIDE PHOSPHATASE_KINASE"/>
    <property type="match status" value="1"/>
</dbReference>
<dbReference type="InterPro" id="IPR023214">
    <property type="entry name" value="HAD_sf"/>
</dbReference>
<dbReference type="GO" id="GO:0003690">
    <property type="term" value="F:double-stranded DNA binding"/>
    <property type="evidence" value="ECO:0007669"/>
    <property type="project" value="TreeGrafter"/>
</dbReference>
<protein>
    <submittedName>
        <fullName evidence="3">Bifunctional polynucleotide phosphatase/kinase</fullName>
    </submittedName>
</protein>
<dbReference type="InterPro" id="IPR036412">
    <property type="entry name" value="HAD-like_sf"/>
</dbReference>
<gene>
    <name evidence="1" type="ORF">EVEC_LOCUS3501</name>
</gene>
<dbReference type="NCBIfam" id="TIGR01662">
    <property type="entry name" value="HAD-SF-IIIA"/>
    <property type="match status" value="1"/>
</dbReference>
<dbReference type="FunFam" id="3.40.50.300:FF:000737">
    <property type="entry name" value="Bifunctional polynucleotide phosphatase/kinase"/>
    <property type="match status" value="1"/>
</dbReference>
<dbReference type="Gene3D" id="3.40.50.1000">
    <property type="entry name" value="HAD superfamily/HAD-like"/>
    <property type="match status" value="1"/>
</dbReference>
<dbReference type="Proteomes" id="UP000274131">
    <property type="component" value="Unassembled WGS sequence"/>
</dbReference>
<dbReference type="EMBL" id="UXUI01007609">
    <property type="protein sequence ID" value="VDD88358.1"/>
    <property type="molecule type" value="Genomic_DNA"/>
</dbReference>
<proteinExistence type="predicted"/>
<reference evidence="1 2" key="2">
    <citation type="submission" date="2018-10" db="EMBL/GenBank/DDBJ databases">
        <authorList>
            <consortium name="Pathogen Informatics"/>
        </authorList>
    </citation>
    <scope>NUCLEOTIDE SEQUENCE [LARGE SCALE GENOMIC DNA]</scope>
</reference>